<reference evidence="4 5" key="1">
    <citation type="submission" date="2018-03" db="EMBL/GenBank/DDBJ databases">
        <title>Genomic Encyclopedia of Archaeal and Bacterial Type Strains, Phase II (KMG-II): from individual species to whole genera.</title>
        <authorList>
            <person name="Goeker M."/>
        </authorList>
    </citation>
    <scope>NUCLEOTIDE SEQUENCE [LARGE SCALE GENOMIC DNA]</scope>
    <source>
        <strain evidence="4 5">DSM 17586</strain>
    </source>
</reference>
<sequence length="253" mass="27909">MATSIDQLVHYCDQLLQVERFRDYCPNGLQVEGRREVKRVVSGVTACQALLDEALAWQADLVLVHHGYFWKGEPAPVTGIKRKRLQTLLTADINLVAYHLPLDAHPELGNNAQLARRLGITLQGPLESGQDPAIGNMGELEQPLTVAEFGQRVEQVLGRVPQLITGGEHRVKRVALCTGAAERMIDLALLQQADLYLSGEISEPVVHVAREAGIHYCGAGHHATERYGVQALGEHLAQAFELEHRFIDIDNPV</sequence>
<dbReference type="PANTHER" id="PTHR13799:SF14">
    <property type="entry name" value="GTP CYCLOHYDROLASE 1 TYPE 2 HOMOLOG"/>
    <property type="match status" value="1"/>
</dbReference>
<dbReference type="PANTHER" id="PTHR13799">
    <property type="entry name" value="NGG1 INTERACTING FACTOR 3"/>
    <property type="match status" value="1"/>
</dbReference>
<feature type="binding site" evidence="3">
    <location>
        <position position="221"/>
    </location>
    <ligand>
        <name>a divalent metal cation</name>
        <dbReference type="ChEBI" id="CHEBI:60240"/>
        <label>1</label>
    </ligand>
</feature>
<dbReference type="InterPro" id="IPR002678">
    <property type="entry name" value="DUF34/NIF3"/>
</dbReference>
<dbReference type="AlphaFoldDB" id="A0A2P8EYR0"/>
<evidence type="ECO:0000256" key="1">
    <source>
        <dbReference type="ARBA" id="ARBA00006964"/>
    </source>
</evidence>
<comment type="similarity">
    <text evidence="1">Belongs to the GTP cyclohydrolase I type 2/NIF3 family.</text>
</comment>
<proteinExistence type="inferred from homology"/>
<dbReference type="SUPFAM" id="SSF102705">
    <property type="entry name" value="NIF3 (NGG1p interacting factor 3)-like"/>
    <property type="match status" value="1"/>
</dbReference>
<dbReference type="RefSeq" id="WP_106591255.1">
    <property type="nucleotide sequence ID" value="NZ_PYGI01000007.1"/>
</dbReference>
<dbReference type="GO" id="GO:0005737">
    <property type="term" value="C:cytoplasm"/>
    <property type="evidence" value="ECO:0007669"/>
    <property type="project" value="TreeGrafter"/>
</dbReference>
<evidence type="ECO:0000313" key="4">
    <source>
        <dbReference type="EMBL" id="PSL14609.1"/>
    </source>
</evidence>
<feature type="binding site" evidence="3">
    <location>
        <position position="103"/>
    </location>
    <ligand>
        <name>a divalent metal cation</name>
        <dbReference type="ChEBI" id="CHEBI:60240"/>
        <label>1</label>
    </ligand>
</feature>
<dbReference type="EMBL" id="PYGI01000007">
    <property type="protein sequence ID" value="PSL14609.1"/>
    <property type="molecule type" value="Genomic_DNA"/>
</dbReference>
<organism evidence="4 5">
    <name type="scientific">Marinobacterium halophilum</name>
    <dbReference type="NCBI Taxonomy" id="267374"/>
    <lineage>
        <taxon>Bacteria</taxon>
        <taxon>Pseudomonadati</taxon>
        <taxon>Pseudomonadota</taxon>
        <taxon>Gammaproteobacteria</taxon>
        <taxon>Oceanospirillales</taxon>
        <taxon>Oceanospirillaceae</taxon>
        <taxon>Marinobacterium</taxon>
    </lineage>
</organism>
<dbReference type="GO" id="GO:0046872">
    <property type="term" value="F:metal ion binding"/>
    <property type="evidence" value="ECO:0007669"/>
    <property type="project" value="UniProtKB-KW"/>
</dbReference>
<keyword evidence="2 3" id="KW-0479">Metal-binding</keyword>
<protein>
    <submittedName>
        <fullName evidence="4">Dinuclear metal center YbgI/SA1388 family protein</fullName>
    </submittedName>
</protein>
<comment type="caution">
    <text evidence="4">The sequence shown here is derived from an EMBL/GenBank/DDBJ whole genome shotgun (WGS) entry which is preliminary data.</text>
</comment>
<feature type="binding site" evidence="3">
    <location>
        <position position="66"/>
    </location>
    <ligand>
        <name>a divalent metal cation</name>
        <dbReference type="ChEBI" id="CHEBI:60240"/>
        <label>1</label>
    </ligand>
</feature>
<evidence type="ECO:0000256" key="2">
    <source>
        <dbReference type="ARBA" id="ARBA00022723"/>
    </source>
</evidence>
<evidence type="ECO:0000256" key="3">
    <source>
        <dbReference type="PIRSR" id="PIRSR602678-1"/>
    </source>
</evidence>
<evidence type="ECO:0000313" key="5">
    <source>
        <dbReference type="Proteomes" id="UP000242133"/>
    </source>
</evidence>
<feature type="binding site" evidence="3">
    <location>
        <position position="225"/>
    </location>
    <ligand>
        <name>a divalent metal cation</name>
        <dbReference type="ChEBI" id="CHEBI:60240"/>
        <label>1</label>
    </ligand>
</feature>
<dbReference type="Proteomes" id="UP000242133">
    <property type="component" value="Unassembled WGS sequence"/>
</dbReference>
<accession>A0A2P8EYR0</accession>
<feature type="binding site" evidence="3">
    <location>
        <position position="65"/>
    </location>
    <ligand>
        <name>a divalent metal cation</name>
        <dbReference type="ChEBI" id="CHEBI:60240"/>
        <label>1</label>
    </ligand>
</feature>
<dbReference type="OrthoDB" id="9800881at2"/>
<gene>
    <name evidence="4" type="ORF">CLV44_10760</name>
</gene>
<keyword evidence="5" id="KW-1185">Reference proteome</keyword>
<dbReference type="Gene3D" id="3.40.1390.30">
    <property type="entry name" value="NIF3 (NGG1p interacting factor 3)-like"/>
    <property type="match status" value="2"/>
</dbReference>
<dbReference type="InterPro" id="IPR036069">
    <property type="entry name" value="DUF34/NIF3_sf"/>
</dbReference>
<dbReference type="NCBIfam" id="TIGR00486">
    <property type="entry name" value="YbgI_SA1388"/>
    <property type="match status" value="1"/>
</dbReference>
<dbReference type="Pfam" id="PF01784">
    <property type="entry name" value="DUF34_NIF3"/>
    <property type="match status" value="1"/>
</dbReference>
<name>A0A2P8EYR0_9GAMM</name>